<reference evidence="11" key="2">
    <citation type="submission" date="2023-09" db="UniProtKB">
        <authorList>
            <consortium name="Ensembl"/>
        </authorList>
    </citation>
    <scope>IDENTIFICATION</scope>
</reference>
<keyword evidence="5" id="KW-0472">Membrane</keyword>
<evidence type="ECO:0000256" key="8">
    <source>
        <dbReference type="SAM" id="MobiDB-lite"/>
    </source>
</evidence>
<dbReference type="SMART" id="SM00295">
    <property type="entry name" value="B41"/>
    <property type="match status" value="1"/>
</dbReference>
<evidence type="ECO:0000256" key="4">
    <source>
        <dbReference type="ARBA" id="ARBA00022490"/>
    </source>
</evidence>
<dbReference type="OrthoDB" id="2142533at2759"/>
<evidence type="ECO:0000313" key="11">
    <source>
        <dbReference type="Ensembl" id="ENSCCNP00000025475.1"/>
    </source>
</evidence>
<evidence type="ECO:0000256" key="5">
    <source>
        <dbReference type="ARBA" id="ARBA00023136"/>
    </source>
</evidence>
<dbReference type="Pfam" id="PF24522">
    <property type="entry name" value="KRIT1_FRMD8_FERM_C"/>
    <property type="match status" value="1"/>
</dbReference>
<dbReference type="InterPro" id="IPR011993">
    <property type="entry name" value="PH-like_dom_sf"/>
</dbReference>
<dbReference type="AlphaFoldDB" id="A0A250YIH3"/>
<dbReference type="PROSITE" id="PS50057">
    <property type="entry name" value="FERM_3"/>
    <property type="match status" value="1"/>
</dbReference>
<evidence type="ECO:0000259" key="9">
    <source>
        <dbReference type="PROSITE" id="PS50057"/>
    </source>
</evidence>
<evidence type="ECO:0000256" key="3">
    <source>
        <dbReference type="ARBA" id="ARBA00022475"/>
    </source>
</evidence>
<dbReference type="FunFam" id="2.30.29.30:FF:000216">
    <property type="entry name" value="FERM domain-containing protein 8"/>
    <property type="match status" value="1"/>
</dbReference>
<dbReference type="GO" id="GO:0090090">
    <property type="term" value="P:negative regulation of canonical Wnt signaling pathway"/>
    <property type="evidence" value="ECO:0007669"/>
    <property type="project" value="TreeGrafter"/>
</dbReference>
<dbReference type="FunFam" id="1.20.80.10:FF:000023">
    <property type="entry name" value="FERM domain containing 8"/>
    <property type="match status" value="1"/>
</dbReference>
<dbReference type="Pfam" id="PF00373">
    <property type="entry name" value="FERM_M"/>
    <property type="match status" value="1"/>
</dbReference>
<dbReference type="InterPro" id="IPR000299">
    <property type="entry name" value="FERM_domain"/>
</dbReference>
<dbReference type="InterPro" id="IPR057096">
    <property type="entry name" value="KRIT1_FRMD8_FERM_C"/>
</dbReference>
<evidence type="ECO:0000256" key="2">
    <source>
        <dbReference type="ARBA" id="ARBA00004514"/>
    </source>
</evidence>
<reference evidence="13 14" key="3">
    <citation type="submission" date="2025-04" db="UniProtKB">
        <authorList>
            <consortium name="RefSeq"/>
        </authorList>
    </citation>
    <scope>IDENTIFICATION</scope>
    <source>
        <tissue evidence="13 14">Leukocyte</tissue>
    </source>
</reference>
<keyword evidence="4" id="KW-0963">Cytoplasm</keyword>
<name>A0A250YIH3_CASCN</name>
<dbReference type="Proteomes" id="UP001732720">
    <property type="component" value="Chromosome 1"/>
</dbReference>
<dbReference type="Gene3D" id="1.20.80.10">
    <property type="match status" value="1"/>
</dbReference>
<sequence>MDGTEGNAGQSSTAERSHRSSVSSVGARAADVLVYLADDTVVPLAVENLPTLSAHELHRSICEVLQLPDIALEAFALWLVSPLLEVQLKPKHQPYKLGRQWPELLLRFTDAPDDDVAMDEPSLQFRRNVFFPRRQELQIHEEEVLRLLYEEAKANVLAARYPCDVEDCEVLGALVCRVQLGPYQPGQPAACTLREKLNSFLPAHLCKRSHGLFAALRGRGAKAGTGEQGLLNAYRQVKETIGNSSEHEATLGSHYRAYLLKCHELPFYGCAFFHGEIDKPAQGFLHRGGRKPVTVAISLEGVHVIDSREKHVLLGLRFQELSWDHTSPEEEEPVLWLEFDGDSEGVPVNKLLRVYSKQAELMSGLIEYCIELSQAAEPAAPQDRAPGAHSAHDSSLPPTQRPKLRRQCSVVCSRIQHLSTIDYVEDGKGIKRVKPKRSTSFFSRQLSMGQGSYTVVQPTDSLEQG</sequence>
<dbReference type="CTD" id="83786"/>
<protein>
    <recommendedName>
        <fullName evidence="6">FERM domain-containing protein 8</fullName>
    </recommendedName>
</protein>
<evidence type="ECO:0000313" key="10">
    <source>
        <dbReference type="EMBL" id="JAV43432.1"/>
    </source>
</evidence>
<dbReference type="Ensembl" id="ENSCCNT00000032390.1">
    <property type="protein sequence ID" value="ENSCCNP00000025475.1"/>
    <property type="gene ID" value="ENSCCNG00000024837.1"/>
</dbReference>
<dbReference type="GO" id="GO:0005829">
    <property type="term" value="C:cytosol"/>
    <property type="evidence" value="ECO:0007669"/>
    <property type="project" value="UniProtKB-SubCell"/>
</dbReference>
<evidence type="ECO:0000256" key="1">
    <source>
        <dbReference type="ARBA" id="ARBA00004236"/>
    </source>
</evidence>
<proteinExistence type="predicted"/>
<dbReference type="PANTHER" id="PTHR13283:SF10">
    <property type="entry name" value="FERM DOMAIN-CONTAINING PROTEIN 8"/>
    <property type="match status" value="1"/>
</dbReference>
<organism evidence="10">
    <name type="scientific">Castor canadensis</name>
    <name type="common">American beaver</name>
    <dbReference type="NCBI Taxonomy" id="51338"/>
    <lineage>
        <taxon>Eukaryota</taxon>
        <taxon>Metazoa</taxon>
        <taxon>Chordata</taxon>
        <taxon>Craniata</taxon>
        <taxon>Vertebrata</taxon>
        <taxon>Euteleostomi</taxon>
        <taxon>Mammalia</taxon>
        <taxon>Eutheria</taxon>
        <taxon>Euarchontoglires</taxon>
        <taxon>Glires</taxon>
        <taxon>Rodentia</taxon>
        <taxon>Castorimorpha</taxon>
        <taxon>Castoridae</taxon>
        <taxon>Castor</taxon>
    </lineage>
</organism>
<dbReference type="GO" id="GO:0005886">
    <property type="term" value="C:plasma membrane"/>
    <property type="evidence" value="ECO:0007669"/>
    <property type="project" value="UniProtKB-SubCell"/>
</dbReference>
<feature type="region of interest" description="Disordered" evidence="8">
    <location>
        <begin position="1"/>
        <end position="22"/>
    </location>
</feature>
<keyword evidence="12" id="KW-1185">Reference proteome</keyword>
<comment type="subcellular location">
    <subcellularLocation>
        <location evidence="1">Cell membrane</location>
    </subcellularLocation>
    <subcellularLocation>
        <location evidence="2">Cytoplasm</location>
        <location evidence="2">Cytosol</location>
    </subcellularLocation>
</comment>
<keyword evidence="3" id="KW-1003">Cell membrane</keyword>
<evidence type="ECO:0000313" key="12">
    <source>
        <dbReference type="Proteomes" id="UP001732720"/>
    </source>
</evidence>
<feature type="region of interest" description="Disordered" evidence="8">
    <location>
        <begin position="379"/>
        <end position="405"/>
    </location>
</feature>
<dbReference type="CDD" id="cd14473">
    <property type="entry name" value="FERM_B-lobe"/>
    <property type="match status" value="1"/>
</dbReference>
<dbReference type="InterPro" id="IPR051594">
    <property type="entry name" value="KRIT1/FRMD8"/>
</dbReference>
<dbReference type="RefSeq" id="XP_020020495.1">
    <property type="nucleotide sequence ID" value="XM_020164906.1"/>
</dbReference>
<dbReference type="Gene3D" id="3.10.20.90">
    <property type="entry name" value="Phosphatidylinositol 3-kinase Catalytic Subunit, Chain A, domain 1"/>
    <property type="match status" value="1"/>
</dbReference>
<comment type="function">
    <text evidence="7">Promotes the cell surface stability of iRhom1/RHBDF1 and iRhom2/RHBDF2 and prevents their degradation via the endolysosomal pathway. By acting on iRhoms, involved in ADAM17-mediated shedding of TNF, amphiregulin/AREG, HBEGF and TGFA from the cell surface. Negatively regulates Wnt signaling, possibly by antagonizing the recruitment of AXIN1 to LRP6.</text>
</comment>
<gene>
    <name evidence="10" type="primary">FRMD8</name>
    <name evidence="11 13 14" type="synonym">Frmd8</name>
</gene>
<dbReference type="GeneID" id="109687150"/>
<accession>A0A250YIH3</accession>
<dbReference type="InterPro" id="IPR019749">
    <property type="entry name" value="Band_41_domain"/>
</dbReference>
<dbReference type="PANTHER" id="PTHR13283">
    <property type="entry name" value="KREV INTERACTION TRAPPED 1-RELATED"/>
    <property type="match status" value="1"/>
</dbReference>
<evidence type="ECO:0000256" key="7">
    <source>
        <dbReference type="ARBA" id="ARBA00059161"/>
    </source>
</evidence>
<dbReference type="InterPro" id="IPR035963">
    <property type="entry name" value="FERM_2"/>
</dbReference>
<dbReference type="SUPFAM" id="SSF47031">
    <property type="entry name" value="Second domain of FERM"/>
    <property type="match status" value="1"/>
</dbReference>
<feature type="domain" description="FERM" evidence="9">
    <location>
        <begin position="30"/>
        <end position="377"/>
    </location>
</feature>
<dbReference type="FunFam" id="3.10.20.90:FF:000191">
    <property type="entry name" value="FERM domain-containing protein 8"/>
    <property type="match status" value="1"/>
</dbReference>
<dbReference type="EMBL" id="GFFW01001356">
    <property type="protein sequence ID" value="JAV43432.1"/>
    <property type="molecule type" value="Transcribed_RNA"/>
</dbReference>
<evidence type="ECO:0000313" key="14">
    <source>
        <dbReference type="RefSeq" id="XP_020020496.1"/>
    </source>
</evidence>
<evidence type="ECO:0000256" key="6">
    <source>
        <dbReference type="ARBA" id="ARBA00039547"/>
    </source>
</evidence>
<dbReference type="InterPro" id="IPR019748">
    <property type="entry name" value="FERM_central"/>
</dbReference>
<dbReference type="KEGG" id="ccan:109687150"/>
<evidence type="ECO:0000313" key="13">
    <source>
        <dbReference type="RefSeq" id="XP_020020495.1"/>
    </source>
</evidence>
<reference evidence="10" key="1">
    <citation type="journal article" date="2017" name="G3 (Bethesda)">
        <title>De Novo Genome and Transcriptome Assembly of the Canadian Beaver (Castor canadensis).</title>
        <authorList>
            <person name="Lok S."/>
            <person name="Paton T.A."/>
            <person name="Wang Z."/>
            <person name="Kaur G."/>
            <person name="Walker S."/>
            <person name="Yuen R.K."/>
            <person name="Sung W.W."/>
            <person name="Whitney J."/>
            <person name="Buchanan J.A."/>
            <person name="Trost B."/>
            <person name="Singh N."/>
            <person name="Apresto B."/>
            <person name="Chen N."/>
            <person name="Coole M."/>
            <person name="Dawson T.J."/>
            <person name="Ho K.Y."/>
            <person name="Hu Z."/>
            <person name="Pullenayegum S."/>
            <person name="Samler K."/>
            <person name="Shipstone A."/>
            <person name="Tsoi F."/>
            <person name="Wang T."/>
            <person name="Pereira S.L."/>
            <person name="Rostami P."/>
            <person name="Ryan C.A."/>
            <person name="Tong A.H."/>
            <person name="Ng K."/>
            <person name="Sundaravadanam Y."/>
            <person name="Simpson J.T."/>
            <person name="Lim B.K."/>
            <person name="Engstrom M.D."/>
            <person name="Dutton C.J."/>
            <person name="Kerr K.C."/>
            <person name="Franke M."/>
            <person name="Rapley W."/>
            <person name="Wintle R.F."/>
            <person name="Scherer S.W."/>
        </authorList>
    </citation>
    <scope>NUCLEOTIDE SEQUENCE</scope>
    <source>
        <strain evidence="10">Ward</strain>
        <tissue evidence="10">Leukocyte</tissue>
    </source>
</reference>
<dbReference type="InterPro" id="IPR014352">
    <property type="entry name" value="FERM/acyl-CoA-bd_prot_sf"/>
</dbReference>
<dbReference type="Gene3D" id="2.30.29.30">
    <property type="entry name" value="Pleckstrin-homology domain (PH domain)/Phosphotyrosine-binding domain (PTB)"/>
    <property type="match status" value="1"/>
</dbReference>
<dbReference type="RefSeq" id="XP_020020496.1">
    <property type="nucleotide sequence ID" value="XM_020164907.1"/>
</dbReference>